<keyword evidence="4" id="KW-1185">Reference proteome</keyword>
<dbReference type="RefSeq" id="WP_170284759.1">
    <property type="nucleotide sequence ID" value="NZ_VIVK01000001.1"/>
</dbReference>
<keyword evidence="1" id="KW-1133">Transmembrane helix</keyword>
<evidence type="ECO:0000313" key="4">
    <source>
        <dbReference type="Proteomes" id="UP000318380"/>
    </source>
</evidence>
<sequence>MRTRTILAAAAAFVALGSFTAVPAAAAPAPVPVVHSEITKVGPYEVRTSFSEWPLRADRSLDFLFAPANGIQGMKGRIRPVSPAGKVFRPQSQSKADGTDLARHPRALDDWGFDVVALPTPGTWRFEFTLDGPDGRGTGVLELLVGSRPGPPAALAWSLGLLPLAAVVPIGGYLWFRTRQARRRDVWTWS</sequence>
<dbReference type="AlphaFoldDB" id="A0A561BYM9"/>
<keyword evidence="1" id="KW-0812">Transmembrane</keyword>
<evidence type="ECO:0000313" key="3">
    <source>
        <dbReference type="EMBL" id="TWD83963.1"/>
    </source>
</evidence>
<gene>
    <name evidence="3" type="ORF">FB561_5134</name>
</gene>
<feature type="signal peptide" evidence="2">
    <location>
        <begin position="1"/>
        <end position="26"/>
    </location>
</feature>
<evidence type="ECO:0008006" key="5">
    <source>
        <dbReference type="Google" id="ProtNLM"/>
    </source>
</evidence>
<comment type="caution">
    <text evidence="3">The sequence shown here is derived from an EMBL/GenBank/DDBJ whole genome shotgun (WGS) entry which is preliminary data.</text>
</comment>
<feature type="transmembrane region" description="Helical" evidence="1">
    <location>
        <begin position="154"/>
        <end position="176"/>
    </location>
</feature>
<dbReference type="EMBL" id="VIVK01000001">
    <property type="protein sequence ID" value="TWD83963.1"/>
    <property type="molecule type" value="Genomic_DNA"/>
</dbReference>
<dbReference type="Proteomes" id="UP000318380">
    <property type="component" value="Unassembled WGS sequence"/>
</dbReference>
<protein>
    <recommendedName>
        <fullName evidence="5">Methionine-rich copper-binding protein CopC</fullName>
    </recommendedName>
</protein>
<feature type="chain" id="PRO_5022047290" description="Methionine-rich copper-binding protein CopC" evidence="2">
    <location>
        <begin position="27"/>
        <end position="190"/>
    </location>
</feature>
<proteinExistence type="predicted"/>
<evidence type="ECO:0000256" key="2">
    <source>
        <dbReference type="SAM" id="SignalP"/>
    </source>
</evidence>
<name>A0A561BYM9_9ACTN</name>
<organism evidence="3 4">
    <name type="scientific">Kribbella amoyensis</name>
    <dbReference type="NCBI Taxonomy" id="996641"/>
    <lineage>
        <taxon>Bacteria</taxon>
        <taxon>Bacillati</taxon>
        <taxon>Actinomycetota</taxon>
        <taxon>Actinomycetes</taxon>
        <taxon>Propionibacteriales</taxon>
        <taxon>Kribbellaceae</taxon>
        <taxon>Kribbella</taxon>
    </lineage>
</organism>
<accession>A0A561BYM9</accession>
<keyword evidence="1" id="KW-0472">Membrane</keyword>
<evidence type="ECO:0000256" key="1">
    <source>
        <dbReference type="SAM" id="Phobius"/>
    </source>
</evidence>
<keyword evidence="2" id="KW-0732">Signal</keyword>
<reference evidence="3 4" key="1">
    <citation type="submission" date="2019-06" db="EMBL/GenBank/DDBJ databases">
        <title>Sequencing the genomes of 1000 actinobacteria strains.</title>
        <authorList>
            <person name="Klenk H.-P."/>
        </authorList>
    </citation>
    <scope>NUCLEOTIDE SEQUENCE [LARGE SCALE GENOMIC DNA]</scope>
    <source>
        <strain evidence="3 4">DSM 24683</strain>
    </source>
</reference>